<dbReference type="InterPro" id="IPR027417">
    <property type="entry name" value="P-loop_NTPase"/>
</dbReference>
<dbReference type="GO" id="GO:0007131">
    <property type="term" value="P:reciprocal meiotic recombination"/>
    <property type="evidence" value="ECO:0007669"/>
    <property type="project" value="TreeGrafter"/>
</dbReference>
<keyword evidence="5" id="KW-0234">DNA repair</keyword>
<keyword evidence="3" id="KW-0227">DNA damage</keyword>
<dbReference type="AlphaFoldDB" id="A0A1Y1UCJ6"/>
<dbReference type="RefSeq" id="XP_021869942.1">
    <property type="nucleotide sequence ID" value="XM_022016450.1"/>
</dbReference>
<dbReference type="GO" id="GO:0005657">
    <property type="term" value="C:replication fork"/>
    <property type="evidence" value="ECO:0007669"/>
    <property type="project" value="TreeGrafter"/>
</dbReference>
<dbReference type="PANTHER" id="PTHR46239:SF1">
    <property type="entry name" value="DNA REPAIR PROTEIN RAD51 HOMOLOG 3"/>
    <property type="match status" value="1"/>
</dbReference>
<evidence type="ECO:0000256" key="1">
    <source>
        <dbReference type="ARBA" id="ARBA00004123"/>
    </source>
</evidence>
<keyword evidence="6" id="KW-0539">Nucleus</keyword>
<evidence type="ECO:0000256" key="3">
    <source>
        <dbReference type="ARBA" id="ARBA00022763"/>
    </source>
</evidence>
<dbReference type="GO" id="GO:0033063">
    <property type="term" value="C:Rad51B-Rad51C-Rad51D-XRCC2 complex"/>
    <property type="evidence" value="ECO:0007669"/>
    <property type="project" value="TreeGrafter"/>
</dbReference>
<dbReference type="InterPro" id="IPR052093">
    <property type="entry name" value="HR_Repair_Mediator"/>
</dbReference>
<keyword evidence="4" id="KW-0067">ATP-binding</keyword>
<evidence type="ECO:0000256" key="6">
    <source>
        <dbReference type="ARBA" id="ARBA00023242"/>
    </source>
</evidence>
<dbReference type="GO" id="GO:0005524">
    <property type="term" value="F:ATP binding"/>
    <property type="evidence" value="ECO:0007669"/>
    <property type="project" value="UniProtKB-KW"/>
</dbReference>
<evidence type="ECO:0000256" key="4">
    <source>
        <dbReference type="ARBA" id="ARBA00022840"/>
    </source>
</evidence>
<dbReference type="Proteomes" id="UP000193218">
    <property type="component" value="Unassembled WGS sequence"/>
</dbReference>
<reference evidence="7 8" key="1">
    <citation type="submission" date="2017-03" db="EMBL/GenBank/DDBJ databases">
        <title>Widespread Adenine N6-methylation of Active Genes in Fungi.</title>
        <authorList>
            <consortium name="DOE Joint Genome Institute"/>
            <person name="Mondo S.J."/>
            <person name="Dannebaum R.O."/>
            <person name="Kuo R.C."/>
            <person name="Louie K.B."/>
            <person name="Bewick A.J."/>
            <person name="Labutti K."/>
            <person name="Haridas S."/>
            <person name="Kuo A."/>
            <person name="Salamov A."/>
            <person name="Ahrendt S.R."/>
            <person name="Lau R."/>
            <person name="Bowen B.P."/>
            <person name="Lipzen A."/>
            <person name="Sullivan W."/>
            <person name="Andreopoulos W.B."/>
            <person name="Clum A."/>
            <person name="Lindquist E."/>
            <person name="Daum C."/>
            <person name="Northen T.R."/>
            <person name="Ramamoorthy G."/>
            <person name="Schmitz R.J."/>
            <person name="Gryganskyi A."/>
            <person name="Culley D."/>
            <person name="Magnuson J."/>
            <person name="James T.Y."/>
            <person name="O'Malley M.A."/>
            <person name="Stajich J.E."/>
            <person name="Spatafora J.W."/>
            <person name="Visel A."/>
            <person name="Grigoriev I.V."/>
        </authorList>
    </citation>
    <scope>NUCLEOTIDE SEQUENCE [LARGE SCALE GENOMIC DNA]</scope>
    <source>
        <strain evidence="7 8">NRRL Y-17943</strain>
    </source>
</reference>
<keyword evidence="8" id="KW-1185">Reference proteome</keyword>
<dbReference type="GO" id="GO:0008821">
    <property type="term" value="F:crossover junction DNA endonuclease activity"/>
    <property type="evidence" value="ECO:0007669"/>
    <property type="project" value="TreeGrafter"/>
</dbReference>
<gene>
    <name evidence="7" type="ORF">BD324DRAFT_631667</name>
</gene>
<evidence type="ECO:0000313" key="7">
    <source>
        <dbReference type="EMBL" id="ORX35778.1"/>
    </source>
</evidence>
<proteinExistence type="predicted"/>
<evidence type="ECO:0000256" key="2">
    <source>
        <dbReference type="ARBA" id="ARBA00022741"/>
    </source>
</evidence>
<dbReference type="GO" id="GO:0000707">
    <property type="term" value="P:meiotic DNA recombinase assembly"/>
    <property type="evidence" value="ECO:0007669"/>
    <property type="project" value="TreeGrafter"/>
</dbReference>
<accession>A0A1Y1UCJ6</accession>
<dbReference type="STRING" id="4999.A0A1Y1UCJ6"/>
<name>A0A1Y1UCJ6_9TREE</name>
<keyword evidence="7" id="KW-0378">Hydrolase</keyword>
<dbReference type="GeneID" id="33558259"/>
<dbReference type="EMBL" id="NBSH01000010">
    <property type="protein sequence ID" value="ORX35778.1"/>
    <property type="molecule type" value="Genomic_DNA"/>
</dbReference>
<dbReference type="Gene3D" id="3.40.50.300">
    <property type="entry name" value="P-loop containing nucleotide triphosphate hydrolases"/>
    <property type="match status" value="1"/>
</dbReference>
<dbReference type="GO" id="GO:0000400">
    <property type="term" value="F:four-way junction DNA binding"/>
    <property type="evidence" value="ECO:0007669"/>
    <property type="project" value="TreeGrafter"/>
</dbReference>
<evidence type="ECO:0000256" key="5">
    <source>
        <dbReference type="ARBA" id="ARBA00023204"/>
    </source>
</evidence>
<protein>
    <submittedName>
        <fullName evidence="7">p-loop containing nucleoside triphosphate hydrolase protein</fullName>
    </submittedName>
</protein>
<dbReference type="InParanoid" id="A0A1Y1UCJ6"/>
<comment type="subcellular location">
    <subcellularLocation>
        <location evidence="1">Nucleus</location>
    </subcellularLocation>
</comment>
<evidence type="ECO:0000313" key="8">
    <source>
        <dbReference type="Proteomes" id="UP000193218"/>
    </source>
</evidence>
<dbReference type="GO" id="GO:0033065">
    <property type="term" value="C:Rad51C-XRCC3 complex"/>
    <property type="evidence" value="ECO:0007669"/>
    <property type="project" value="TreeGrafter"/>
</dbReference>
<dbReference type="PANTHER" id="PTHR46239">
    <property type="entry name" value="DNA REPAIR PROTEIN RAD51 HOMOLOG 3 RAD51C"/>
    <property type="match status" value="1"/>
</dbReference>
<dbReference type="SUPFAM" id="SSF52540">
    <property type="entry name" value="P-loop containing nucleoside triphosphate hydrolases"/>
    <property type="match status" value="1"/>
</dbReference>
<dbReference type="OrthoDB" id="5957327at2759"/>
<dbReference type="Pfam" id="PF13481">
    <property type="entry name" value="AAA_25"/>
    <property type="match status" value="1"/>
</dbReference>
<comment type="caution">
    <text evidence="7">The sequence shown here is derived from an EMBL/GenBank/DDBJ whole genome shotgun (WGS) entry which is preliminary data.</text>
</comment>
<organism evidence="7 8">
    <name type="scientific">Kockovaella imperatae</name>
    <dbReference type="NCBI Taxonomy" id="4999"/>
    <lineage>
        <taxon>Eukaryota</taxon>
        <taxon>Fungi</taxon>
        <taxon>Dikarya</taxon>
        <taxon>Basidiomycota</taxon>
        <taxon>Agaricomycotina</taxon>
        <taxon>Tremellomycetes</taxon>
        <taxon>Tremellales</taxon>
        <taxon>Cuniculitremaceae</taxon>
        <taxon>Kockovaella</taxon>
    </lineage>
</organism>
<sequence length="367" mass="39866">MSIKVNALPLSSRIKAALIEAKYVYVDELADLSSEDLCSELGLTRVEVQQLQRIAAGEEDDPDLIVTAPSKATASTATALLNDQRLSTFNTGCEVIDDLIYRTWSRSSELSRGNTTVIGNSQRDQGGSIVPGMTLEVSGPPGGGKTALVCGIIISALSIAPDEEAESAGQILVVDTEGGFTPERILNAWQTDSRSRSTDNIREVLSRVHLVRVITQLQMIAFINSLDSWLENHPHVNLVIIDSLSYHFRQPNLDSKSRNRILEIIKAQIAKATTLRRCAVIVTNQLATKLLTTDNKPANFDTGDRAILMPQLGDAWLGGKTVRMVLFRGGAGDEQRYAHATLSQSAEGGCPWVKFDIDPQGTLCDPP</sequence>
<keyword evidence="2" id="KW-0547">Nucleotide-binding</keyword>